<dbReference type="Pfam" id="PF06094">
    <property type="entry name" value="GGACT"/>
    <property type="match status" value="1"/>
</dbReference>
<comment type="similarity">
    <text evidence="1 2">Belongs to the gamma-glutamylcyclotransferase family.</text>
</comment>
<dbReference type="CDD" id="cd06661">
    <property type="entry name" value="GGCT_like"/>
    <property type="match status" value="1"/>
</dbReference>
<name>A0ABM0N0E1_SACKO</name>
<evidence type="ECO:0000259" key="3">
    <source>
        <dbReference type="Pfam" id="PF06094"/>
    </source>
</evidence>
<dbReference type="Proteomes" id="UP000694865">
    <property type="component" value="Unplaced"/>
</dbReference>
<accession>A0ABM0N0E1</accession>
<dbReference type="Gene3D" id="3.10.490.10">
    <property type="entry name" value="Gamma-glutamyl cyclotransferase-like"/>
    <property type="match status" value="1"/>
</dbReference>
<evidence type="ECO:0000256" key="2">
    <source>
        <dbReference type="RuleBase" id="RU367036"/>
    </source>
</evidence>
<dbReference type="SUPFAM" id="SSF110857">
    <property type="entry name" value="Gamma-glutamyl cyclotransferase-like"/>
    <property type="match status" value="1"/>
</dbReference>
<sequence>MADTGDGILHRIFVYGTLKKGQPNHNLITNPYNGTAIYIGKARSVDRWPLVVASALNIPVILDKIGHGQEIQGELYDVDDNKLTSCDYLEDHPRWYLRRKIDVELSTKPVRREHVWAYVMHNFKEEFLDLPMLKSYDAEDFKFILPSERSGFKDVISLFKR</sequence>
<dbReference type="GeneID" id="102809797"/>
<evidence type="ECO:0000256" key="1">
    <source>
        <dbReference type="ARBA" id="ARBA00008861"/>
    </source>
</evidence>
<dbReference type="InterPro" id="IPR009288">
    <property type="entry name" value="AIG2-like_dom"/>
</dbReference>
<proteinExistence type="inferred from homology"/>
<reference evidence="5" key="1">
    <citation type="submission" date="2025-08" db="UniProtKB">
        <authorList>
            <consortium name="RefSeq"/>
        </authorList>
    </citation>
    <scope>IDENTIFICATION</scope>
    <source>
        <tissue evidence="5">Testes</tissue>
    </source>
</reference>
<organism evidence="4 5">
    <name type="scientific">Saccoglossus kowalevskii</name>
    <name type="common">Acorn worm</name>
    <dbReference type="NCBI Taxonomy" id="10224"/>
    <lineage>
        <taxon>Eukaryota</taxon>
        <taxon>Metazoa</taxon>
        <taxon>Hemichordata</taxon>
        <taxon>Enteropneusta</taxon>
        <taxon>Harrimaniidae</taxon>
        <taxon>Saccoglossus</taxon>
    </lineage>
</organism>
<evidence type="ECO:0000313" key="4">
    <source>
        <dbReference type="Proteomes" id="UP000694865"/>
    </source>
</evidence>
<dbReference type="InterPro" id="IPR013024">
    <property type="entry name" value="GGCT-like"/>
</dbReference>
<dbReference type="InterPro" id="IPR036568">
    <property type="entry name" value="GGCT-like_sf"/>
</dbReference>
<dbReference type="RefSeq" id="XP_006825732.1">
    <property type="nucleotide sequence ID" value="XM_006825669.1"/>
</dbReference>
<dbReference type="PANTHER" id="PTHR12510">
    <property type="entry name" value="TROPONIN C-AKIN-1 PROTEIN"/>
    <property type="match status" value="1"/>
</dbReference>
<keyword evidence="4" id="KW-1185">Reference proteome</keyword>
<gene>
    <name evidence="5" type="primary">LOC102809797</name>
</gene>
<dbReference type="InterPro" id="IPR039126">
    <property type="entry name" value="GGACT"/>
</dbReference>
<protein>
    <recommendedName>
        <fullName evidence="2">Gamma-glutamylcyclotransferase family protein</fullName>
    </recommendedName>
</protein>
<evidence type="ECO:0000313" key="5">
    <source>
        <dbReference type="RefSeq" id="XP_006825732.1"/>
    </source>
</evidence>
<dbReference type="PANTHER" id="PTHR12510:SF4">
    <property type="entry name" value="GAMMA-GLUTAMYLAMINECYCLOTRANSFERASE"/>
    <property type="match status" value="1"/>
</dbReference>
<feature type="domain" description="Gamma-glutamylcyclotransferase AIG2-like" evidence="3">
    <location>
        <begin position="12"/>
        <end position="136"/>
    </location>
</feature>